<name>A0A6A6UC38_9PEZI</name>
<evidence type="ECO:0000313" key="1">
    <source>
        <dbReference type="EMBL" id="KAF2669161.1"/>
    </source>
</evidence>
<protein>
    <submittedName>
        <fullName evidence="1">Uncharacterized protein</fullName>
    </submittedName>
</protein>
<organism evidence="1 2">
    <name type="scientific">Microthyrium microscopicum</name>
    <dbReference type="NCBI Taxonomy" id="703497"/>
    <lineage>
        <taxon>Eukaryota</taxon>
        <taxon>Fungi</taxon>
        <taxon>Dikarya</taxon>
        <taxon>Ascomycota</taxon>
        <taxon>Pezizomycotina</taxon>
        <taxon>Dothideomycetes</taxon>
        <taxon>Dothideomycetes incertae sedis</taxon>
        <taxon>Microthyriales</taxon>
        <taxon>Microthyriaceae</taxon>
        <taxon>Microthyrium</taxon>
    </lineage>
</organism>
<gene>
    <name evidence="1" type="ORF">BT63DRAFT_424878</name>
</gene>
<dbReference type="AlphaFoldDB" id="A0A6A6UC38"/>
<reference evidence="1" key="1">
    <citation type="journal article" date="2020" name="Stud. Mycol.">
        <title>101 Dothideomycetes genomes: a test case for predicting lifestyles and emergence of pathogens.</title>
        <authorList>
            <person name="Haridas S."/>
            <person name="Albert R."/>
            <person name="Binder M."/>
            <person name="Bloem J."/>
            <person name="Labutti K."/>
            <person name="Salamov A."/>
            <person name="Andreopoulos B."/>
            <person name="Baker S."/>
            <person name="Barry K."/>
            <person name="Bills G."/>
            <person name="Bluhm B."/>
            <person name="Cannon C."/>
            <person name="Castanera R."/>
            <person name="Culley D."/>
            <person name="Daum C."/>
            <person name="Ezra D."/>
            <person name="Gonzalez J."/>
            <person name="Henrissat B."/>
            <person name="Kuo A."/>
            <person name="Liang C."/>
            <person name="Lipzen A."/>
            <person name="Lutzoni F."/>
            <person name="Magnuson J."/>
            <person name="Mondo S."/>
            <person name="Nolan M."/>
            <person name="Ohm R."/>
            <person name="Pangilinan J."/>
            <person name="Park H.-J."/>
            <person name="Ramirez L."/>
            <person name="Alfaro M."/>
            <person name="Sun H."/>
            <person name="Tritt A."/>
            <person name="Yoshinaga Y."/>
            <person name="Zwiers L.-H."/>
            <person name="Turgeon B."/>
            <person name="Goodwin S."/>
            <person name="Spatafora J."/>
            <person name="Crous P."/>
            <person name="Grigoriev I."/>
        </authorList>
    </citation>
    <scope>NUCLEOTIDE SEQUENCE</scope>
    <source>
        <strain evidence="1">CBS 115976</strain>
    </source>
</reference>
<dbReference type="Proteomes" id="UP000799302">
    <property type="component" value="Unassembled WGS sequence"/>
</dbReference>
<sequence>MRMIMCWLLTNAITERMAVNHGTPILKWPRMHASEVNMRRPKALLALDHAAFEDEVSSPLRECHVEEHGAMRCNACDILQQGDSKL</sequence>
<accession>A0A6A6UC38</accession>
<proteinExistence type="predicted"/>
<evidence type="ECO:0000313" key="2">
    <source>
        <dbReference type="Proteomes" id="UP000799302"/>
    </source>
</evidence>
<keyword evidence="2" id="KW-1185">Reference proteome</keyword>
<dbReference type="EMBL" id="MU004235">
    <property type="protein sequence ID" value="KAF2669161.1"/>
    <property type="molecule type" value="Genomic_DNA"/>
</dbReference>